<proteinExistence type="predicted"/>
<evidence type="ECO:0000313" key="1">
    <source>
        <dbReference type="EMBL" id="MBU8875258.1"/>
    </source>
</evidence>
<name>A0ABS6IKX4_9HYPH</name>
<accession>A0ABS6IKX4</accession>
<keyword evidence="2" id="KW-1185">Reference proteome</keyword>
<dbReference type="RefSeq" id="WP_216962213.1">
    <property type="nucleotide sequence ID" value="NZ_JAHOPB010000001.1"/>
</dbReference>
<evidence type="ECO:0000313" key="2">
    <source>
        <dbReference type="Proteomes" id="UP000727907"/>
    </source>
</evidence>
<gene>
    <name evidence="1" type="ORF">KQ910_15900</name>
</gene>
<sequence>MDAGEKRVALHRLNYVRGRLPEIVAERSRNRTELKTRLQDIKTGLEPKPLKEARMRVSYIRQRSQLLIEEQRAVVAEQKDLIAKLRAARPPAAG</sequence>
<dbReference type="EMBL" id="JAHOPB010000001">
    <property type="protein sequence ID" value="MBU8875258.1"/>
    <property type="molecule type" value="Genomic_DNA"/>
</dbReference>
<protein>
    <submittedName>
        <fullName evidence="1">Uncharacterized protein</fullName>
    </submittedName>
</protein>
<reference evidence="1 2" key="1">
    <citation type="submission" date="2021-06" db="EMBL/GenBank/DDBJ databases">
        <authorList>
            <person name="Lee D.H."/>
        </authorList>
    </citation>
    <scope>NUCLEOTIDE SEQUENCE [LARGE SCALE GENOMIC DNA]</scope>
    <source>
        <strain evidence="1 2">MMS21-HV4-11</strain>
    </source>
</reference>
<dbReference type="Proteomes" id="UP000727907">
    <property type="component" value="Unassembled WGS sequence"/>
</dbReference>
<comment type="caution">
    <text evidence="1">The sequence shown here is derived from an EMBL/GenBank/DDBJ whole genome shotgun (WGS) entry which is preliminary data.</text>
</comment>
<organism evidence="1 2">
    <name type="scientific">Reyranella humidisoli</name>
    <dbReference type="NCBI Taxonomy" id="2849149"/>
    <lineage>
        <taxon>Bacteria</taxon>
        <taxon>Pseudomonadati</taxon>
        <taxon>Pseudomonadota</taxon>
        <taxon>Alphaproteobacteria</taxon>
        <taxon>Hyphomicrobiales</taxon>
        <taxon>Reyranellaceae</taxon>
        <taxon>Reyranella</taxon>
    </lineage>
</organism>